<organism evidence="2 3">
    <name type="scientific">Microbulbifer salipaludis</name>
    <dbReference type="NCBI Taxonomy" id="187980"/>
    <lineage>
        <taxon>Bacteria</taxon>
        <taxon>Pseudomonadati</taxon>
        <taxon>Pseudomonadota</taxon>
        <taxon>Gammaproteobacteria</taxon>
        <taxon>Cellvibrionales</taxon>
        <taxon>Microbulbiferaceae</taxon>
        <taxon>Microbulbifer</taxon>
    </lineage>
</organism>
<feature type="transmembrane region" description="Helical" evidence="1">
    <location>
        <begin position="44"/>
        <end position="60"/>
    </location>
</feature>
<reference evidence="2 3" key="1">
    <citation type="submission" date="2020-12" db="EMBL/GenBank/DDBJ databases">
        <title>Oil enriched cultivation method for isolating marine PHA-producing bacteria.</title>
        <authorList>
            <person name="Zheng W."/>
            <person name="Yu S."/>
            <person name="Huang Y."/>
        </authorList>
    </citation>
    <scope>NUCLEOTIDE SEQUENCE [LARGE SCALE GENOMIC DNA]</scope>
    <source>
        <strain evidence="2 3">SN0-2</strain>
    </source>
</reference>
<gene>
    <name evidence="2" type="ORF">JF535_03310</name>
</gene>
<dbReference type="Proteomes" id="UP000664293">
    <property type="component" value="Unassembled WGS sequence"/>
</dbReference>
<dbReference type="Pfam" id="PF09838">
    <property type="entry name" value="DUF2065"/>
    <property type="match status" value="1"/>
</dbReference>
<proteinExistence type="predicted"/>
<evidence type="ECO:0000313" key="2">
    <source>
        <dbReference type="EMBL" id="MBN8429875.1"/>
    </source>
</evidence>
<keyword evidence="1" id="KW-0472">Membrane</keyword>
<dbReference type="RefSeq" id="WP_206999044.1">
    <property type="nucleotide sequence ID" value="NZ_JAEKJR010000001.1"/>
</dbReference>
<dbReference type="PANTHER" id="PTHR38602:SF1">
    <property type="entry name" value="INNER MEMBRANE PROTEIN"/>
    <property type="match status" value="1"/>
</dbReference>
<feature type="transmembrane region" description="Helical" evidence="1">
    <location>
        <begin position="6"/>
        <end position="23"/>
    </location>
</feature>
<dbReference type="EMBL" id="JAEKJR010000001">
    <property type="protein sequence ID" value="MBN8429875.1"/>
    <property type="molecule type" value="Genomic_DNA"/>
</dbReference>
<keyword evidence="1" id="KW-1133">Transmembrane helix</keyword>
<evidence type="ECO:0000256" key="1">
    <source>
        <dbReference type="SAM" id="Phobius"/>
    </source>
</evidence>
<name>A0ABS3E3J0_9GAMM</name>
<keyword evidence="3" id="KW-1185">Reference proteome</keyword>
<dbReference type="PANTHER" id="PTHR38602">
    <property type="entry name" value="INNER MEMBRANE PROTEIN-RELATED"/>
    <property type="match status" value="1"/>
</dbReference>
<sequence>MWDELVRALGLVLIIEGVLPFLYPRRWRALVQQLASVDNRSLRTAGLVSMLAGTALLMLFG</sequence>
<keyword evidence="1" id="KW-0812">Transmembrane</keyword>
<comment type="caution">
    <text evidence="2">The sequence shown here is derived from an EMBL/GenBank/DDBJ whole genome shotgun (WGS) entry which is preliminary data.</text>
</comment>
<dbReference type="InterPro" id="IPR019201">
    <property type="entry name" value="DUF2065"/>
</dbReference>
<accession>A0ABS3E3J0</accession>
<protein>
    <submittedName>
        <fullName evidence="2">DUF2065 domain-containing protein</fullName>
    </submittedName>
</protein>
<evidence type="ECO:0000313" key="3">
    <source>
        <dbReference type="Proteomes" id="UP000664293"/>
    </source>
</evidence>